<gene>
    <name evidence="1" type="ORF">LPJ66_002966</name>
</gene>
<reference evidence="1" key="1">
    <citation type="submission" date="2022-07" db="EMBL/GenBank/DDBJ databases">
        <title>Phylogenomic reconstructions and comparative analyses of Kickxellomycotina fungi.</title>
        <authorList>
            <person name="Reynolds N.K."/>
            <person name="Stajich J.E."/>
            <person name="Barry K."/>
            <person name="Grigoriev I.V."/>
            <person name="Crous P."/>
            <person name="Smith M.E."/>
        </authorList>
    </citation>
    <scope>NUCLEOTIDE SEQUENCE</scope>
    <source>
        <strain evidence="1">Benny 63K</strain>
    </source>
</reference>
<evidence type="ECO:0000313" key="2">
    <source>
        <dbReference type="Proteomes" id="UP001150581"/>
    </source>
</evidence>
<name>A0ACC1ILW3_9FUNG</name>
<sequence length="381" mass="42320">MSFKFNFGVSDDGESTTAHNNCAADTMCIDEDVQPALSAAPCEIIPLAIPRVSSLVVDAIYYGQQRLWKRQIDDVQFQLAQQDSMDENESSLMRHAIAKDKNASDVIKGVYEGGLKTWECSIDLLSFLVEHQDEPRMALNGARVLEIGCGTGLPSLHILKTAPSAHVCMQDYNRDVLELVTMPNVLANTVLSPAGGSMGDEIHADDDTETCEIDIDFRRTQVLFGADTDKIIGEREVPELTPEEVREADLRLLDGTNIASRCEFVAGDWANIEEELRRQGREHSFDLVLTSETIYDTDSYKRLHDLLVCVLAQPDMNAQAEGQRVPMVLVAAKSIYFGLSGSILSFSQYVRSRGVFDSECVWQSGGSMNREILRLTWINSN</sequence>
<proteinExistence type="predicted"/>
<dbReference type="EMBL" id="JANBPG010000270">
    <property type="protein sequence ID" value="KAJ1898090.1"/>
    <property type="molecule type" value="Genomic_DNA"/>
</dbReference>
<organism evidence="1 2">
    <name type="scientific">Kickxella alabastrina</name>
    <dbReference type="NCBI Taxonomy" id="61397"/>
    <lineage>
        <taxon>Eukaryota</taxon>
        <taxon>Fungi</taxon>
        <taxon>Fungi incertae sedis</taxon>
        <taxon>Zoopagomycota</taxon>
        <taxon>Kickxellomycotina</taxon>
        <taxon>Kickxellomycetes</taxon>
        <taxon>Kickxellales</taxon>
        <taxon>Kickxellaceae</taxon>
        <taxon>Kickxella</taxon>
    </lineage>
</organism>
<comment type="caution">
    <text evidence="1">The sequence shown here is derived from an EMBL/GenBank/DDBJ whole genome shotgun (WGS) entry which is preliminary data.</text>
</comment>
<protein>
    <submittedName>
        <fullName evidence="1">Uncharacterized protein</fullName>
    </submittedName>
</protein>
<dbReference type="Proteomes" id="UP001150581">
    <property type="component" value="Unassembled WGS sequence"/>
</dbReference>
<evidence type="ECO:0000313" key="1">
    <source>
        <dbReference type="EMBL" id="KAJ1898090.1"/>
    </source>
</evidence>
<accession>A0ACC1ILW3</accession>
<keyword evidence="2" id="KW-1185">Reference proteome</keyword>